<reference evidence="2 3" key="1">
    <citation type="submission" date="2020-03" db="EMBL/GenBank/DDBJ databases">
        <title>WGS of the type strain of Planosporangium spp.</title>
        <authorList>
            <person name="Thawai C."/>
        </authorList>
    </citation>
    <scope>NUCLEOTIDE SEQUENCE [LARGE SCALE GENOMIC DNA]</scope>
    <source>
        <strain evidence="2 3">TBRC 5610</strain>
    </source>
</reference>
<name>A0ABX0Y486_9ACTN</name>
<comment type="caution">
    <text evidence="2">The sequence shown here is derived from an EMBL/GenBank/DDBJ whole genome shotgun (WGS) entry which is preliminary data.</text>
</comment>
<organism evidence="2 3">
    <name type="scientific">Planosporangium thailandense</name>
    <dbReference type="NCBI Taxonomy" id="765197"/>
    <lineage>
        <taxon>Bacteria</taxon>
        <taxon>Bacillati</taxon>
        <taxon>Actinomycetota</taxon>
        <taxon>Actinomycetes</taxon>
        <taxon>Micromonosporales</taxon>
        <taxon>Micromonosporaceae</taxon>
        <taxon>Planosporangium</taxon>
    </lineage>
</organism>
<evidence type="ECO:0000313" key="3">
    <source>
        <dbReference type="Proteomes" id="UP000722989"/>
    </source>
</evidence>
<feature type="region of interest" description="Disordered" evidence="1">
    <location>
        <begin position="29"/>
        <end position="48"/>
    </location>
</feature>
<evidence type="ECO:0000313" key="2">
    <source>
        <dbReference type="EMBL" id="NJC73216.1"/>
    </source>
</evidence>
<evidence type="ECO:0008006" key="4">
    <source>
        <dbReference type="Google" id="ProtNLM"/>
    </source>
</evidence>
<dbReference type="Proteomes" id="UP000722989">
    <property type="component" value="Unassembled WGS sequence"/>
</dbReference>
<accession>A0ABX0Y486</accession>
<keyword evidence="3" id="KW-1185">Reference proteome</keyword>
<gene>
    <name evidence="2" type="ORF">HC031_26370</name>
</gene>
<protein>
    <recommendedName>
        <fullName evidence="4">YbaB/EbfC DNA-binding family protein</fullName>
    </recommendedName>
</protein>
<dbReference type="EMBL" id="JAATVY010000027">
    <property type="protein sequence ID" value="NJC73216.1"/>
    <property type="molecule type" value="Genomic_DNA"/>
</dbReference>
<proteinExistence type="predicted"/>
<evidence type="ECO:0000256" key="1">
    <source>
        <dbReference type="SAM" id="MobiDB-lite"/>
    </source>
</evidence>
<sequence length="213" mass="23289">MEPGDDLVLSDLGFLGDPEQLRQDAQELARASGADLRPGQPQEASDSTGAVYLAVDGHGRVIDVGFSTHWQQRLKPSDVGAALYEAYLGAVQKAQAATAIAALHSSGHEAQEPQPRTHEPEDNDRWIQRVWKELDQIEADRRRYAEADARTRAAQERQMLVTSPFGYLKVHLQGRHIVGVEADARRITEASANGLADDARAAFRAAQEADDGQ</sequence>